<dbReference type="InterPro" id="IPR023393">
    <property type="entry name" value="START-like_dom_sf"/>
</dbReference>
<organism evidence="1 2">
    <name type="scientific">Pontibacter fetidus</name>
    <dbReference type="NCBI Taxonomy" id="2700082"/>
    <lineage>
        <taxon>Bacteria</taxon>
        <taxon>Pseudomonadati</taxon>
        <taxon>Bacteroidota</taxon>
        <taxon>Cytophagia</taxon>
        <taxon>Cytophagales</taxon>
        <taxon>Hymenobacteraceae</taxon>
        <taxon>Pontibacter</taxon>
    </lineage>
</organism>
<proteinExistence type="predicted"/>
<comment type="caution">
    <text evidence="1">The sequence shown here is derived from an EMBL/GenBank/DDBJ whole genome shotgun (WGS) entry which is preliminary data.</text>
</comment>
<dbReference type="Pfam" id="PF10604">
    <property type="entry name" value="Polyketide_cyc2"/>
    <property type="match status" value="1"/>
</dbReference>
<dbReference type="InterPro" id="IPR019587">
    <property type="entry name" value="Polyketide_cyclase/dehydratase"/>
</dbReference>
<sequence length="184" mass="20649">MKLLYGIAAVLVVLAAGLFGYATLLPKQAFVKQTILVNASPEQVFPFINNPTNWKRWCAWNKTYDPSLIYMYGGPVSGVGARQNWNGDKTGNWHMVFTESTDNNSLVYELKQADQATKSTGSFTLEKADNGTLVTWQQTTPLQDNILELYKGAYQNYKTEKQIREGLTNLQALIQDTKNTTAKK</sequence>
<accession>A0A6B2H7C5</accession>
<keyword evidence="2" id="KW-1185">Reference proteome</keyword>
<dbReference type="Gene3D" id="3.30.530.20">
    <property type="match status" value="1"/>
</dbReference>
<dbReference type="EMBL" id="JAAEAA010000012">
    <property type="protein sequence ID" value="NDK56357.1"/>
    <property type="molecule type" value="Genomic_DNA"/>
</dbReference>
<evidence type="ECO:0008006" key="3">
    <source>
        <dbReference type="Google" id="ProtNLM"/>
    </source>
</evidence>
<evidence type="ECO:0000313" key="1">
    <source>
        <dbReference type="EMBL" id="NDK56357.1"/>
    </source>
</evidence>
<reference evidence="1 2" key="1">
    <citation type="submission" date="2020-01" db="EMBL/GenBank/DDBJ databases">
        <authorList>
            <person name="Kim M.K."/>
        </authorList>
    </citation>
    <scope>NUCLEOTIDE SEQUENCE [LARGE SCALE GENOMIC DNA]</scope>
    <source>
        <strain evidence="1 2">BT213</strain>
    </source>
</reference>
<protein>
    <recommendedName>
        <fullName evidence="3">Polyketide cyclase / dehydrase and lipid transport</fullName>
    </recommendedName>
</protein>
<name>A0A6B2H7C5_9BACT</name>
<dbReference type="SUPFAM" id="SSF55961">
    <property type="entry name" value="Bet v1-like"/>
    <property type="match status" value="1"/>
</dbReference>
<evidence type="ECO:0000313" key="2">
    <source>
        <dbReference type="Proteomes" id="UP000478546"/>
    </source>
</evidence>
<dbReference type="AlphaFoldDB" id="A0A6B2H7C5"/>
<dbReference type="Proteomes" id="UP000478546">
    <property type="component" value="Unassembled WGS sequence"/>
</dbReference>
<dbReference type="RefSeq" id="WP_162346419.1">
    <property type="nucleotide sequence ID" value="NZ_JAAEAA010000012.1"/>
</dbReference>
<gene>
    <name evidence="1" type="ORF">GWO68_10540</name>
</gene>